<accession>A0A0R3SX07</accession>
<evidence type="ECO:0000256" key="5">
    <source>
        <dbReference type="ARBA" id="ARBA00030484"/>
    </source>
</evidence>
<evidence type="ECO:0000256" key="3">
    <source>
        <dbReference type="ARBA" id="ARBA00016301"/>
    </source>
</evidence>
<sequence>LADQSNSLKYAYRRDAARLLVLYVTKHCLSLDSALVNAQRDTDGRPYIINSFNFDFNLTHNGDFTLLTSCQNMRTGVDVMRIELPPATMSVDGFIHKMRYLFSSSEFYWINAGIDEKSKIRRFFRLWCLKEAFVKNTGTGLRIDVSSVEFDLTGDQPTCSFPGLVSEEWSFEEHSLPSNHVAAIAWRKYGFPISIFCKEPFQEVSFEQIMSSVKPWNEVIGDIWSSYASKELCPSSSRRLLS</sequence>
<keyword evidence="4" id="KW-0808">Transferase</keyword>
<dbReference type="PANTHER" id="PTHR12215:SF10">
    <property type="entry name" value="L-AMINOADIPATE-SEMIALDEHYDE DEHYDROGENASE-PHOSPHOPANTETHEINYL TRANSFERASE"/>
    <property type="match status" value="1"/>
</dbReference>
<proteinExistence type="inferred from homology"/>
<evidence type="ECO:0000259" key="10">
    <source>
        <dbReference type="Pfam" id="PF22624"/>
    </source>
</evidence>
<dbReference type="Pfam" id="PF22624">
    <property type="entry name" value="AASDHPPT_N"/>
    <property type="match status" value="1"/>
</dbReference>
<dbReference type="InterPro" id="IPR008278">
    <property type="entry name" value="4-PPantetheinyl_Trfase_dom"/>
</dbReference>
<feature type="domain" description="4'-phosphopantetheinyl transferase" evidence="9">
    <location>
        <begin position="76"/>
        <end position="185"/>
    </location>
</feature>
<evidence type="ECO:0000256" key="1">
    <source>
        <dbReference type="ARBA" id="ARBA00006195"/>
    </source>
</evidence>
<evidence type="ECO:0000259" key="9">
    <source>
        <dbReference type="Pfam" id="PF01648"/>
    </source>
</evidence>
<dbReference type="GO" id="GO:0000287">
    <property type="term" value="F:magnesium ion binding"/>
    <property type="evidence" value="ECO:0007669"/>
    <property type="project" value="InterPro"/>
</dbReference>
<protein>
    <recommendedName>
        <fullName evidence="3">L-aminoadipate-semialdehyde dehydrogenase-phosphopantetheinyl transferase</fullName>
        <ecNumber evidence="2">2.7.8.7</ecNumber>
    </recommendedName>
    <alternativeName>
        <fullName evidence="5">4'-phosphopantetheinyl transferase</fullName>
    </alternativeName>
    <alternativeName>
        <fullName evidence="6">Alpha-aminoadipic semialdehyde dehydrogenase-phosphopantetheinyl transferase</fullName>
    </alternativeName>
</protein>
<dbReference type="EC" id="2.7.8.7" evidence="2"/>
<dbReference type="STRING" id="6216.A0A0R3SX07"/>
<evidence type="ECO:0000313" key="11">
    <source>
        <dbReference type="WBParaSite" id="HDID_0001024801-mRNA-1"/>
    </source>
</evidence>
<dbReference type="InterPro" id="IPR050559">
    <property type="entry name" value="P-Pant_transferase_sf"/>
</dbReference>
<evidence type="ECO:0000256" key="4">
    <source>
        <dbReference type="ARBA" id="ARBA00022679"/>
    </source>
</evidence>
<dbReference type="SUPFAM" id="SSF56214">
    <property type="entry name" value="4'-phosphopantetheinyl transferase"/>
    <property type="match status" value="2"/>
</dbReference>
<feature type="domain" description="4'-phosphopantetheinyl transferase N-terminal" evidence="10">
    <location>
        <begin position="9"/>
        <end position="71"/>
    </location>
</feature>
<dbReference type="GO" id="GO:0005829">
    <property type="term" value="C:cytosol"/>
    <property type="evidence" value="ECO:0007669"/>
    <property type="project" value="TreeGrafter"/>
</dbReference>
<reference evidence="11" key="1">
    <citation type="submission" date="2017-02" db="UniProtKB">
        <authorList>
            <consortium name="WormBaseParasite"/>
        </authorList>
    </citation>
    <scope>IDENTIFICATION</scope>
</reference>
<dbReference type="PANTHER" id="PTHR12215">
    <property type="entry name" value="PHOSPHOPANTETHEINE TRANSFERASE"/>
    <property type="match status" value="1"/>
</dbReference>
<dbReference type="InterPro" id="IPR037143">
    <property type="entry name" value="4-PPantetheinyl_Trfase_dom_sf"/>
</dbReference>
<evidence type="ECO:0000256" key="7">
    <source>
        <dbReference type="ARBA" id="ARBA00048641"/>
    </source>
</evidence>
<organism evidence="11">
    <name type="scientific">Hymenolepis diminuta</name>
    <name type="common">Rat tapeworm</name>
    <dbReference type="NCBI Taxonomy" id="6216"/>
    <lineage>
        <taxon>Eukaryota</taxon>
        <taxon>Metazoa</taxon>
        <taxon>Spiralia</taxon>
        <taxon>Lophotrochozoa</taxon>
        <taxon>Platyhelminthes</taxon>
        <taxon>Cestoda</taxon>
        <taxon>Eucestoda</taxon>
        <taxon>Cyclophyllidea</taxon>
        <taxon>Hymenolepididae</taxon>
        <taxon>Hymenolepis</taxon>
    </lineage>
</organism>
<dbReference type="Gene3D" id="3.90.470.20">
    <property type="entry name" value="4'-phosphopantetheinyl transferase domain"/>
    <property type="match status" value="2"/>
</dbReference>
<comment type="catalytic activity">
    <reaction evidence="7">
        <text>apo-[ACP] + CoA = holo-[ACP] + adenosine 3',5'-bisphosphate + H(+)</text>
        <dbReference type="Rhea" id="RHEA:12068"/>
        <dbReference type="Rhea" id="RHEA-COMP:9685"/>
        <dbReference type="Rhea" id="RHEA-COMP:9690"/>
        <dbReference type="ChEBI" id="CHEBI:15378"/>
        <dbReference type="ChEBI" id="CHEBI:29999"/>
        <dbReference type="ChEBI" id="CHEBI:57287"/>
        <dbReference type="ChEBI" id="CHEBI:58343"/>
        <dbReference type="ChEBI" id="CHEBI:64479"/>
        <dbReference type="EC" id="2.7.8.7"/>
    </reaction>
    <physiologicalReaction direction="left-to-right" evidence="7">
        <dbReference type="Rhea" id="RHEA:12069"/>
    </physiologicalReaction>
</comment>
<dbReference type="Pfam" id="PF01648">
    <property type="entry name" value="ACPS"/>
    <property type="match status" value="1"/>
</dbReference>
<comment type="similarity">
    <text evidence="1">Belongs to the P-Pant transferase superfamily. AcpS family.</text>
</comment>
<name>A0A0R3SX07_HYMDI</name>
<dbReference type="WBParaSite" id="HDID_0001024801-mRNA-1">
    <property type="protein sequence ID" value="HDID_0001024801-mRNA-1"/>
    <property type="gene ID" value="HDID_0001024801"/>
</dbReference>
<dbReference type="GO" id="GO:0019878">
    <property type="term" value="P:lysine biosynthetic process via aminoadipic acid"/>
    <property type="evidence" value="ECO:0007669"/>
    <property type="project" value="TreeGrafter"/>
</dbReference>
<comment type="catalytic activity">
    <reaction evidence="8">
        <text>apo-[ACP] + acetyl-CoA = acetyl-[ACP] + adenosine 3',5'-bisphosphate + H(+)</text>
        <dbReference type="Rhea" id="RHEA:46564"/>
        <dbReference type="Rhea" id="RHEA-COMP:9621"/>
        <dbReference type="Rhea" id="RHEA-COMP:9690"/>
        <dbReference type="ChEBI" id="CHEBI:15378"/>
        <dbReference type="ChEBI" id="CHEBI:29999"/>
        <dbReference type="ChEBI" id="CHEBI:57288"/>
        <dbReference type="ChEBI" id="CHEBI:58343"/>
        <dbReference type="ChEBI" id="CHEBI:78446"/>
    </reaction>
    <physiologicalReaction direction="left-to-right" evidence="8">
        <dbReference type="Rhea" id="RHEA:46565"/>
    </physiologicalReaction>
</comment>
<evidence type="ECO:0000256" key="8">
    <source>
        <dbReference type="ARBA" id="ARBA00048794"/>
    </source>
</evidence>
<dbReference type="AlphaFoldDB" id="A0A0R3SX07"/>
<dbReference type="GO" id="GO:0008897">
    <property type="term" value="F:holo-[acyl-carrier-protein] synthase activity"/>
    <property type="evidence" value="ECO:0007669"/>
    <property type="project" value="UniProtKB-EC"/>
</dbReference>
<dbReference type="InterPro" id="IPR055066">
    <property type="entry name" value="AASDHPPT_N"/>
</dbReference>
<evidence type="ECO:0000256" key="6">
    <source>
        <dbReference type="ARBA" id="ARBA00033443"/>
    </source>
</evidence>
<evidence type="ECO:0000256" key="2">
    <source>
        <dbReference type="ARBA" id="ARBA00013172"/>
    </source>
</evidence>